<proteinExistence type="predicted"/>
<reference evidence="3 4" key="1">
    <citation type="submission" date="2023-07" db="EMBL/GenBank/DDBJ databases">
        <title>Sorghum-associated microbial communities from plants grown in Nebraska, USA.</title>
        <authorList>
            <person name="Schachtman D."/>
        </authorList>
    </citation>
    <scope>NUCLEOTIDE SEQUENCE [LARGE SCALE GENOMIC DNA]</scope>
    <source>
        <strain evidence="3 4">4272</strain>
    </source>
</reference>
<protein>
    <submittedName>
        <fullName evidence="3">Uncharacterized protein</fullName>
    </submittedName>
</protein>
<sequence length="231" mass="24773">MNSILAALPPSEDGPDIELLVIVASAVPVIGSLLTGPPLQALLRLWDKRQRLRERRLSLDRPARRTQQLAWRNLNLHILTAWGLIATAVSLWVVSVVLWMGGYADGFKVISTALGGGVFGALALISAQGRNNAQDFAVRADGRDPDYDALQGVLSLIPDEEHRSIAASQVAQTLAQAIADSMVLEAKSKPKESKVRKLPKVNTKGPALEPETPTQDADNPKPDDDGPAEAA</sequence>
<name>A0ABU1XEH9_9NOCA</name>
<keyword evidence="2" id="KW-0472">Membrane</keyword>
<accession>A0ABU1XEH9</accession>
<organism evidence="3 4">
    <name type="scientific">Nocardia kruczakiae</name>
    <dbReference type="NCBI Taxonomy" id="261477"/>
    <lineage>
        <taxon>Bacteria</taxon>
        <taxon>Bacillati</taxon>
        <taxon>Actinomycetota</taxon>
        <taxon>Actinomycetes</taxon>
        <taxon>Mycobacteriales</taxon>
        <taxon>Nocardiaceae</taxon>
        <taxon>Nocardia</taxon>
    </lineage>
</organism>
<evidence type="ECO:0000313" key="3">
    <source>
        <dbReference type="EMBL" id="MDR7168944.1"/>
    </source>
</evidence>
<dbReference type="RefSeq" id="WP_310401690.1">
    <property type="nucleotide sequence ID" value="NZ_JAVDWW010000004.1"/>
</dbReference>
<gene>
    <name evidence="3" type="ORF">J2W56_002685</name>
</gene>
<keyword evidence="2" id="KW-1133">Transmembrane helix</keyword>
<evidence type="ECO:0000256" key="2">
    <source>
        <dbReference type="SAM" id="Phobius"/>
    </source>
</evidence>
<feature type="transmembrane region" description="Helical" evidence="2">
    <location>
        <begin position="74"/>
        <end position="100"/>
    </location>
</feature>
<evidence type="ECO:0000256" key="1">
    <source>
        <dbReference type="SAM" id="MobiDB-lite"/>
    </source>
</evidence>
<feature type="region of interest" description="Disordered" evidence="1">
    <location>
        <begin position="187"/>
        <end position="231"/>
    </location>
</feature>
<feature type="transmembrane region" description="Helical" evidence="2">
    <location>
        <begin position="106"/>
        <end position="125"/>
    </location>
</feature>
<dbReference type="Proteomes" id="UP001251217">
    <property type="component" value="Unassembled WGS sequence"/>
</dbReference>
<feature type="transmembrane region" description="Helical" evidence="2">
    <location>
        <begin position="20"/>
        <end position="46"/>
    </location>
</feature>
<dbReference type="EMBL" id="JAVDWW010000004">
    <property type="protein sequence ID" value="MDR7168944.1"/>
    <property type="molecule type" value="Genomic_DNA"/>
</dbReference>
<keyword evidence="4" id="KW-1185">Reference proteome</keyword>
<keyword evidence="2" id="KW-0812">Transmembrane</keyword>
<evidence type="ECO:0000313" key="4">
    <source>
        <dbReference type="Proteomes" id="UP001251217"/>
    </source>
</evidence>
<comment type="caution">
    <text evidence="3">The sequence shown here is derived from an EMBL/GenBank/DDBJ whole genome shotgun (WGS) entry which is preliminary data.</text>
</comment>